<dbReference type="KEGG" id="pzh:CX676_01445"/>
<dbReference type="Proteomes" id="UP000234530">
    <property type="component" value="Chromosome"/>
</dbReference>
<dbReference type="EMBL" id="CP025430">
    <property type="protein sequence ID" value="AUH62989.1"/>
    <property type="molecule type" value="Genomic_DNA"/>
</dbReference>
<dbReference type="InterPro" id="IPR020911">
    <property type="entry name" value="UPF0325"/>
</dbReference>
<accession>A0A2H5EUL8</accession>
<dbReference type="Pfam" id="PF11944">
    <property type="entry name" value="DUF3461"/>
    <property type="match status" value="1"/>
</dbReference>
<keyword evidence="2" id="KW-1185">Reference proteome</keyword>
<evidence type="ECO:0008006" key="3">
    <source>
        <dbReference type="Google" id="ProtNLM"/>
    </source>
</evidence>
<reference evidence="1 2" key="1">
    <citation type="journal article" date="2013" name="Antonie Van Leeuwenhoek">
        <title>Paracoccus zhejiangensis sp. nov., isolated from activated sludge in wastewater-treatment system.</title>
        <authorList>
            <person name="Wu Z.G."/>
            <person name="Zhang D.F."/>
            <person name="Liu Y.L."/>
            <person name="Wang F."/>
            <person name="Jiang X."/>
            <person name="Li C."/>
            <person name="Li S.P."/>
            <person name="Hong Q."/>
            <person name="Li W.J."/>
        </authorList>
    </citation>
    <scope>NUCLEOTIDE SEQUENCE [LARGE SCALE GENOMIC DNA]</scope>
    <source>
        <strain evidence="1 2">J6</strain>
    </source>
</reference>
<proteinExistence type="predicted"/>
<organism evidence="1 2">
    <name type="scientific">Paracoccus zhejiangensis</name>
    <dbReference type="NCBI Taxonomy" id="1077935"/>
    <lineage>
        <taxon>Bacteria</taxon>
        <taxon>Pseudomonadati</taxon>
        <taxon>Pseudomonadota</taxon>
        <taxon>Alphaproteobacteria</taxon>
        <taxon>Rhodobacterales</taxon>
        <taxon>Paracoccaceae</taxon>
        <taxon>Paracoccus</taxon>
    </lineage>
</organism>
<evidence type="ECO:0000313" key="2">
    <source>
        <dbReference type="Proteomes" id="UP000234530"/>
    </source>
</evidence>
<evidence type="ECO:0000313" key="1">
    <source>
        <dbReference type="EMBL" id="AUH62989.1"/>
    </source>
</evidence>
<gene>
    <name evidence="1" type="ORF">CX676_01445</name>
</gene>
<name>A0A2H5EUL8_9RHOB</name>
<sequence length="138" mass="15063">MTGQCSAGPRGGRRMYPTLTEMGITSPNEISSYDYFEGPNDEDILRVRYRRKPGSLLPDTRVYRFRRIGVGTPGTAEEGAQEISPTLSAAIVELDSLLAARGDVATLASQIDEALKAVEMELARVRALTRQIKETTGS</sequence>
<protein>
    <recommendedName>
        <fullName evidence="3">DUF3461 domain-containing protein</fullName>
    </recommendedName>
</protein>
<dbReference type="AlphaFoldDB" id="A0A2H5EUL8"/>